<dbReference type="GO" id="GO:0006011">
    <property type="term" value="P:UDP-alpha-D-glucose metabolic process"/>
    <property type="evidence" value="ECO:0007669"/>
    <property type="project" value="InterPro"/>
</dbReference>
<keyword evidence="8" id="KW-1185">Reference proteome</keyword>
<evidence type="ECO:0000256" key="3">
    <source>
        <dbReference type="ARBA" id="ARBA00022679"/>
    </source>
</evidence>
<evidence type="ECO:0000256" key="2">
    <source>
        <dbReference type="ARBA" id="ARBA00012415"/>
    </source>
</evidence>
<comment type="catalytic activity">
    <reaction evidence="5">
        <text>alpha-D-glucose 1-phosphate + UTP + H(+) = UDP-alpha-D-glucose + diphosphate</text>
        <dbReference type="Rhea" id="RHEA:19889"/>
        <dbReference type="ChEBI" id="CHEBI:15378"/>
        <dbReference type="ChEBI" id="CHEBI:33019"/>
        <dbReference type="ChEBI" id="CHEBI:46398"/>
        <dbReference type="ChEBI" id="CHEBI:58601"/>
        <dbReference type="ChEBI" id="CHEBI:58885"/>
        <dbReference type="EC" id="2.7.7.9"/>
    </reaction>
</comment>
<proteinExistence type="inferred from homology"/>
<feature type="domain" description="Nucleotidyl transferase" evidence="6">
    <location>
        <begin position="14"/>
        <end position="293"/>
    </location>
</feature>
<evidence type="ECO:0000313" key="7">
    <source>
        <dbReference type="EMBL" id="VEP13958.1"/>
    </source>
</evidence>
<keyword evidence="3 7" id="KW-0808">Transferase</keyword>
<protein>
    <recommendedName>
        <fullName evidence="2">UTP--glucose-1-phosphate uridylyltransferase</fullName>
        <ecNumber evidence="2">2.7.7.9</ecNumber>
    </recommendedName>
</protein>
<gene>
    <name evidence="7" type="ORF">H1P_230022</name>
</gene>
<reference evidence="7 8" key="1">
    <citation type="submission" date="2019-01" db="EMBL/GenBank/DDBJ databases">
        <authorList>
            <person name="Brito A."/>
        </authorList>
    </citation>
    <scope>NUCLEOTIDE SEQUENCE [LARGE SCALE GENOMIC DNA]</scope>
    <source>
        <strain evidence="7">1</strain>
    </source>
</reference>
<evidence type="ECO:0000256" key="1">
    <source>
        <dbReference type="ARBA" id="ARBA00006890"/>
    </source>
</evidence>
<evidence type="ECO:0000259" key="6">
    <source>
        <dbReference type="Pfam" id="PF00483"/>
    </source>
</evidence>
<organism evidence="7 8">
    <name type="scientific">Hyella patelloides LEGE 07179</name>
    <dbReference type="NCBI Taxonomy" id="945734"/>
    <lineage>
        <taxon>Bacteria</taxon>
        <taxon>Bacillati</taxon>
        <taxon>Cyanobacteriota</taxon>
        <taxon>Cyanophyceae</taxon>
        <taxon>Pleurocapsales</taxon>
        <taxon>Hyellaceae</taxon>
        <taxon>Hyella</taxon>
    </lineage>
</organism>
<dbReference type="Proteomes" id="UP000320055">
    <property type="component" value="Unassembled WGS sequence"/>
</dbReference>
<keyword evidence="4 7" id="KW-0548">Nucleotidyltransferase</keyword>
<accession>A0A563VR72</accession>
<name>A0A563VR72_9CYAN</name>
<dbReference type="OrthoDB" id="9803871at2"/>
<dbReference type="AlphaFoldDB" id="A0A563VR72"/>
<dbReference type="InterPro" id="IPR005771">
    <property type="entry name" value="GalU_uridylyltTrfase_bac/arc"/>
</dbReference>
<dbReference type="GO" id="GO:0003983">
    <property type="term" value="F:UTP:glucose-1-phosphate uridylyltransferase activity"/>
    <property type="evidence" value="ECO:0007669"/>
    <property type="project" value="UniProtKB-EC"/>
</dbReference>
<dbReference type="Pfam" id="PF00483">
    <property type="entry name" value="NTP_transferase"/>
    <property type="match status" value="1"/>
</dbReference>
<evidence type="ECO:0000256" key="5">
    <source>
        <dbReference type="ARBA" id="ARBA00048128"/>
    </source>
</evidence>
<dbReference type="RefSeq" id="WP_144864767.1">
    <property type="nucleotide sequence ID" value="NZ_LR213784.1"/>
</dbReference>
<sequence>MTDLTTSSPSKVKKALIPAAGFGTRMFPATKVVKKELLPIIDRDGRAKPIILKIVEEAVSAGIEEIGIVVQKDDVEVFQAFFQAPPKAELLAKLSSENQEYSQYLQELGQRITFLVQEQQEGFGHAVFCAKTWVNNEPFLLLLGDHVYHSKEKLSCTGQVLAAFEQTNSSVIGLTIMSGDIIHKAGCITGVWQQPNSILEVTKLYEKPDLEYAKANLHVLGMPESDFLGIFGMYALKPEIFAHLADEIDNNLRYKGEFQLTTCLDRLREAQGIMGYLVKGQYFDVGMPQFYRQTMYDFS</sequence>
<dbReference type="Gene3D" id="3.90.550.10">
    <property type="entry name" value="Spore Coat Polysaccharide Biosynthesis Protein SpsA, Chain A"/>
    <property type="match status" value="1"/>
</dbReference>
<dbReference type="EMBL" id="CAACVJ010000146">
    <property type="protein sequence ID" value="VEP13958.1"/>
    <property type="molecule type" value="Genomic_DNA"/>
</dbReference>
<dbReference type="SUPFAM" id="SSF53448">
    <property type="entry name" value="Nucleotide-diphospho-sugar transferases"/>
    <property type="match status" value="1"/>
</dbReference>
<dbReference type="InterPro" id="IPR029044">
    <property type="entry name" value="Nucleotide-diphossugar_trans"/>
</dbReference>
<dbReference type="EC" id="2.7.7.9" evidence="2"/>
<dbReference type="PANTHER" id="PTHR43197:SF1">
    <property type="entry name" value="UTP--GLUCOSE-1-PHOSPHATE URIDYLYLTRANSFERASE"/>
    <property type="match status" value="1"/>
</dbReference>
<comment type="similarity">
    <text evidence="1">Belongs to the UDPGP type 2 family.</text>
</comment>
<evidence type="ECO:0000256" key="4">
    <source>
        <dbReference type="ARBA" id="ARBA00022695"/>
    </source>
</evidence>
<dbReference type="InterPro" id="IPR005835">
    <property type="entry name" value="NTP_transferase_dom"/>
</dbReference>
<evidence type="ECO:0000313" key="8">
    <source>
        <dbReference type="Proteomes" id="UP000320055"/>
    </source>
</evidence>
<dbReference type="PANTHER" id="PTHR43197">
    <property type="entry name" value="UTP--GLUCOSE-1-PHOSPHATE URIDYLYLTRANSFERASE"/>
    <property type="match status" value="1"/>
</dbReference>